<evidence type="ECO:0000313" key="4">
    <source>
        <dbReference type="Proteomes" id="UP000281553"/>
    </source>
</evidence>
<dbReference type="InterPro" id="IPR025252">
    <property type="entry name" value="DUF4200"/>
</dbReference>
<accession>A0A3P7N6I0</accession>
<evidence type="ECO:0000313" key="3">
    <source>
        <dbReference type="EMBL" id="VDN30998.1"/>
    </source>
</evidence>
<dbReference type="GO" id="GO:0005856">
    <property type="term" value="C:cytoskeleton"/>
    <property type="evidence" value="ECO:0007669"/>
    <property type="project" value="UniProtKB-ARBA"/>
</dbReference>
<evidence type="ECO:0000259" key="2">
    <source>
        <dbReference type="Pfam" id="PF13863"/>
    </source>
</evidence>
<gene>
    <name evidence="3" type="ORF">DILT_LOCUS15662</name>
</gene>
<sequence length="180" mass="21098">MAAIIKNENQKTDIQQLTNPFRIPKASDILPYHRKMNMEAAERRKEENKLPIHRKFPQSYRGDYRAKIIEEALKPESDTEITKNKLNENEKTTQAVLCEAASKVNREKESIRDFISKKREIFMLQYATQVKQQEMKRLKELSAKEEIQLEIAEKKLELDAALFDEFIKESDKNAISEVAK</sequence>
<keyword evidence="1" id="KW-0175">Coiled coil</keyword>
<proteinExistence type="predicted"/>
<organism evidence="3 4">
    <name type="scientific">Dibothriocephalus latus</name>
    <name type="common">Fish tapeworm</name>
    <name type="synonym">Diphyllobothrium latum</name>
    <dbReference type="NCBI Taxonomy" id="60516"/>
    <lineage>
        <taxon>Eukaryota</taxon>
        <taxon>Metazoa</taxon>
        <taxon>Spiralia</taxon>
        <taxon>Lophotrochozoa</taxon>
        <taxon>Platyhelminthes</taxon>
        <taxon>Cestoda</taxon>
        <taxon>Eucestoda</taxon>
        <taxon>Diphyllobothriidea</taxon>
        <taxon>Diphyllobothriidae</taxon>
        <taxon>Dibothriocephalus</taxon>
    </lineage>
</organism>
<dbReference type="AlphaFoldDB" id="A0A3P7N6I0"/>
<feature type="domain" description="DUF4200" evidence="2">
    <location>
        <begin position="114"/>
        <end position="174"/>
    </location>
</feature>
<dbReference type="OrthoDB" id="10264063at2759"/>
<reference evidence="3 4" key="1">
    <citation type="submission" date="2018-11" db="EMBL/GenBank/DDBJ databases">
        <authorList>
            <consortium name="Pathogen Informatics"/>
        </authorList>
    </citation>
    <scope>NUCLEOTIDE SEQUENCE [LARGE SCALE GENOMIC DNA]</scope>
</reference>
<name>A0A3P7N6I0_DIBLA</name>
<dbReference type="PANTHER" id="PTHR21683">
    <property type="entry name" value="COILED-COIL DOMAIN-CONTAINING PROTEIN 42 LIKE-2-LIKE-RELATED"/>
    <property type="match status" value="1"/>
</dbReference>
<protein>
    <recommendedName>
        <fullName evidence="2">DUF4200 domain-containing protein</fullName>
    </recommendedName>
</protein>
<dbReference type="Proteomes" id="UP000281553">
    <property type="component" value="Unassembled WGS sequence"/>
</dbReference>
<dbReference type="PANTHER" id="PTHR21683:SF3">
    <property type="entry name" value="CILIA AND FLAGELLA ASSOCIATED PROTEIN 100"/>
    <property type="match status" value="1"/>
</dbReference>
<dbReference type="InterPro" id="IPR051147">
    <property type="entry name" value="CFAP_domain-containing"/>
</dbReference>
<evidence type="ECO:0000256" key="1">
    <source>
        <dbReference type="ARBA" id="ARBA00023054"/>
    </source>
</evidence>
<dbReference type="Pfam" id="PF13863">
    <property type="entry name" value="DUF4200"/>
    <property type="match status" value="1"/>
</dbReference>
<dbReference type="EMBL" id="UYRU01080401">
    <property type="protein sequence ID" value="VDN30998.1"/>
    <property type="molecule type" value="Genomic_DNA"/>
</dbReference>
<keyword evidence="4" id="KW-1185">Reference proteome</keyword>